<feature type="region of interest" description="Disordered" evidence="1">
    <location>
        <begin position="154"/>
        <end position="308"/>
    </location>
</feature>
<feature type="compositionally biased region" description="Low complexity" evidence="1">
    <location>
        <begin position="291"/>
        <end position="300"/>
    </location>
</feature>
<evidence type="ECO:0000256" key="1">
    <source>
        <dbReference type="SAM" id="MobiDB-lite"/>
    </source>
</evidence>
<sequence length="1131" mass="123244">MSTKLKASLHNGAHTAGIFSDLSVDGPIIGTLVLVVDRAKNLPNRKTIGKQDPYCAARLGKEAKKTNTDIRGGQTPKWDQELRFGVHDSPDYYQLKISVFSDDKKTELIGENWVDLRDIIVSGGGQNDQWQPLQCRGKYAGEIRIEITYYDSRPKPKQAAPAATVPAPITMPPNTGSLRSRPSADLSGPNTMGPRAPNSNKRRPLPSDPVTGQAPVQAHPAEVLPEPGPAPVPAPPPAPAPAPVVTAPAPLPPAMSAPSPTVFQQQQAPQHIQTPQRQQHNSAMTYMPTQSPLSSSSYQSNGASPQPALHRQQPLAQVAPVVLHQDYHDPRASRSELDGGYDGAAPVAQQHQYSPNRNHYNHSGQHAQHTHAHDRSQYESRGFTPEVYSRQKQSYNHQNQQNHGQQYHFQHAHDHTFDSSPTHSIPPTVGFPEDTNYSQPLNGRPPPPPVHKKRDSTSGPSPGPPPPDAAFRSSLGTKDSKSAMRHDVLRSEAHRHSMSSAYPGRPTYQPIDLASAPSAPTPDQAYEPSHPRHLSHSSSFDGQYKSSSGNFVETSAALATSSFRKSENGPLVPIKAQEQHSTQPQHDYPVTKHHQYRQSDVGTYIRRSPSPIARDDYRQSPSPLAENPAPGLHNTYGSYDAVNRQSSYSDVNSARHREHSEAYGVSAVPTSLVPGVDPSLALELRSRIYSEDRSHEQQSPLQQRQQHRHTMPAASMMETSPSATPPRGDDAAVGVRASFDYNHNDRLPSQNTTPQRSRFSQSYDTPPQQLSQPPPTTYDHSQVSYTTGVPSSAVYNRSREASPQPQHTIRRKSVSPAPAPVTAQDSERRMSGVPFGPDSYDVLNLAVAEAKGAVRPNYNETNGKIIAFDGREVDPSDHLPVESWAPLPEPETPRRQSAATALPIDHTTPTSGRKQLRIAGLPHSSMGSSGVTFSSADDPVTTYSPTTRNRLQKRVNQQSAVDGPLNSVSPQGSPLAPLNYARQQQQQDNYTPPRALVRASTYDYPSENYAPTMHGSSPGRTSYGNAAPPVPSKIYSGANIYGEPSYVESHRGNNSYTGGGSGAAENNDERSLVRSRAVSSNGSPAKSLPWNDIGMETDQQKCTGDIALIEEMSRIDLGAGRGRRHNGRYYG</sequence>
<feature type="compositionally biased region" description="Pro residues" evidence="1">
    <location>
        <begin position="226"/>
        <end position="242"/>
    </location>
</feature>
<proteinExistence type="predicted"/>
<gene>
    <name evidence="3" type="ORF">SEPCBS119000_002330</name>
</gene>
<dbReference type="Pfam" id="PF00168">
    <property type="entry name" value="C2"/>
    <property type="match status" value="1"/>
</dbReference>
<feature type="compositionally biased region" description="Polar residues" evidence="1">
    <location>
        <begin position="354"/>
        <end position="367"/>
    </location>
</feature>
<dbReference type="Gene3D" id="2.60.40.150">
    <property type="entry name" value="C2 domain"/>
    <property type="match status" value="1"/>
</dbReference>
<evidence type="ECO:0000313" key="3">
    <source>
        <dbReference type="EMBL" id="CAK7267021.1"/>
    </source>
</evidence>
<dbReference type="Proteomes" id="UP001642502">
    <property type="component" value="Unassembled WGS sequence"/>
</dbReference>
<feature type="compositionally biased region" description="Polar residues" evidence="1">
    <location>
        <begin position="941"/>
        <end position="972"/>
    </location>
</feature>
<feature type="region of interest" description="Disordered" evidence="1">
    <location>
        <begin position="577"/>
        <end position="639"/>
    </location>
</feature>
<feature type="compositionally biased region" description="Basic and acidic residues" evidence="1">
    <location>
        <begin position="478"/>
        <end position="495"/>
    </location>
</feature>
<feature type="domain" description="C2" evidence="2">
    <location>
        <begin position="10"/>
        <end position="131"/>
    </location>
</feature>
<feature type="compositionally biased region" description="Polar residues" evidence="1">
    <location>
        <begin position="778"/>
        <end position="807"/>
    </location>
</feature>
<feature type="region of interest" description="Disordered" evidence="1">
    <location>
        <begin position="414"/>
        <end position="548"/>
    </location>
</feature>
<evidence type="ECO:0000259" key="2">
    <source>
        <dbReference type="PROSITE" id="PS50004"/>
    </source>
</evidence>
<dbReference type="PANTHER" id="PTHR47052:SF3">
    <property type="entry name" value="INGRESSION PROTEIN 1"/>
    <property type="match status" value="1"/>
</dbReference>
<protein>
    <recommendedName>
        <fullName evidence="2">C2 domain-containing protein</fullName>
    </recommendedName>
</protein>
<organism evidence="3 4">
    <name type="scientific">Sporothrix epigloea</name>
    <dbReference type="NCBI Taxonomy" id="1892477"/>
    <lineage>
        <taxon>Eukaryota</taxon>
        <taxon>Fungi</taxon>
        <taxon>Dikarya</taxon>
        <taxon>Ascomycota</taxon>
        <taxon>Pezizomycotina</taxon>
        <taxon>Sordariomycetes</taxon>
        <taxon>Sordariomycetidae</taxon>
        <taxon>Ophiostomatales</taxon>
        <taxon>Ophiostomataceae</taxon>
        <taxon>Sporothrix</taxon>
    </lineage>
</organism>
<feature type="region of interest" description="Disordered" evidence="1">
    <location>
        <begin position="1051"/>
        <end position="1096"/>
    </location>
</feature>
<dbReference type="SMART" id="SM00239">
    <property type="entry name" value="C2"/>
    <property type="match status" value="1"/>
</dbReference>
<dbReference type="CDD" id="cd08681">
    <property type="entry name" value="C2_fungal_Inn1p-like"/>
    <property type="match status" value="1"/>
</dbReference>
<dbReference type="InterPro" id="IPR052981">
    <property type="entry name" value="Ingression_C2_domain"/>
</dbReference>
<dbReference type="PROSITE" id="PS50004">
    <property type="entry name" value="C2"/>
    <property type="match status" value="1"/>
</dbReference>
<feature type="compositionally biased region" description="Low complexity" evidence="1">
    <location>
        <begin position="391"/>
        <end position="407"/>
    </location>
</feature>
<feature type="compositionally biased region" description="Low complexity" evidence="1">
    <location>
        <begin position="924"/>
        <end position="935"/>
    </location>
</feature>
<dbReference type="PANTHER" id="PTHR47052">
    <property type="entry name" value="CONSERVED SERINE PROLINE-RICH PROTEIN (AFU_ORTHOLOGUE AFUA_2G01790)"/>
    <property type="match status" value="1"/>
</dbReference>
<dbReference type="EMBL" id="CAWUON010000023">
    <property type="protein sequence ID" value="CAK7267021.1"/>
    <property type="molecule type" value="Genomic_DNA"/>
</dbReference>
<feature type="compositionally biased region" description="Polar residues" evidence="1">
    <location>
        <begin position="747"/>
        <end position="764"/>
    </location>
</feature>
<feature type="region of interest" description="Disordered" evidence="1">
    <location>
        <begin position="877"/>
        <end position="976"/>
    </location>
</feature>
<evidence type="ECO:0000313" key="4">
    <source>
        <dbReference type="Proteomes" id="UP001642502"/>
    </source>
</evidence>
<dbReference type="InterPro" id="IPR035892">
    <property type="entry name" value="C2_domain_sf"/>
</dbReference>
<comment type="caution">
    <text evidence="3">The sequence shown here is derived from an EMBL/GenBank/DDBJ whole genome shotgun (WGS) entry which is preliminary data.</text>
</comment>
<feature type="region of interest" description="Disordered" evidence="1">
    <location>
        <begin position="691"/>
        <end position="835"/>
    </location>
</feature>
<feature type="region of interest" description="Disordered" evidence="1">
    <location>
        <begin position="354"/>
        <end position="382"/>
    </location>
</feature>
<name>A0ABP0DFM0_9PEZI</name>
<dbReference type="InterPro" id="IPR000008">
    <property type="entry name" value="C2_dom"/>
</dbReference>
<dbReference type="SUPFAM" id="SSF49562">
    <property type="entry name" value="C2 domain (Calcium/lipid-binding domain, CaLB)"/>
    <property type="match status" value="1"/>
</dbReference>
<reference evidence="3 4" key="1">
    <citation type="submission" date="2024-01" db="EMBL/GenBank/DDBJ databases">
        <authorList>
            <person name="Allen C."/>
            <person name="Tagirdzhanova G."/>
        </authorList>
    </citation>
    <scope>NUCLEOTIDE SEQUENCE [LARGE SCALE GENOMIC DNA]</scope>
    <source>
        <strain evidence="3 4">CBS 119000</strain>
    </source>
</reference>
<keyword evidence="4" id="KW-1185">Reference proteome</keyword>
<feature type="compositionally biased region" description="Low complexity" evidence="1">
    <location>
        <begin position="256"/>
        <end position="279"/>
    </location>
</feature>
<feature type="compositionally biased region" description="Low complexity" evidence="1">
    <location>
        <begin position="157"/>
        <end position="168"/>
    </location>
</feature>
<feature type="compositionally biased region" description="Polar residues" evidence="1">
    <location>
        <begin position="280"/>
        <end position="290"/>
    </location>
</feature>
<feature type="region of interest" description="Disordered" evidence="1">
    <location>
        <begin position="388"/>
        <end position="407"/>
    </location>
</feature>
<dbReference type="InterPro" id="IPR037791">
    <property type="entry name" value="C2_fungal_Inn1"/>
</dbReference>
<accession>A0ABP0DFM0</accession>